<dbReference type="RefSeq" id="WP_248835626.1">
    <property type="nucleotide sequence ID" value="NZ_JAJEQE010000035.1"/>
</dbReference>
<proteinExistence type="predicted"/>
<accession>A0ABS8EWR9</accession>
<evidence type="ECO:0008006" key="3">
    <source>
        <dbReference type="Google" id="ProtNLM"/>
    </source>
</evidence>
<dbReference type="EMBL" id="JAJEQE010000035">
    <property type="protein sequence ID" value="MCC2149615.1"/>
    <property type="molecule type" value="Genomic_DNA"/>
</dbReference>
<comment type="caution">
    <text evidence="1">The sequence shown here is derived from an EMBL/GenBank/DDBJ whole genome shotgun (WGS) entry which is preliminary data.</text>
</comment>
<name>A0ABS8EWR9_9FIRM</name>
<evidence type="ECO:0000313" key="2">
    <source>
        <dbReference type="Proteomes" id="UP001299235"/>
    </source>
</evidence>
<reference evidence="1 2" key="1">
    <citation type="submission" date="2021-10" db="EMBL/GenBank/DDBJ databases">
        <title>Anaerobic single-cell dispensing facilitates the cultivation of human gut bacteria.</title>
        <authorList>
            <person name="Afrizal A."/>
        </authorList>
    </citation>
    <scope>NUCLEOTIDE SEQUENCE [LARGE SCALE GENOMIC DNA]</scope>
    <source>
        <strain evidence="1 2">CLA-AA-H246</strain>
    </source>
</reference>
<organism evidence="1 2">
    <name type="scientific">Hominisplanchenecus faecis</name>
    <dbReference type="NCBI Taxonomy" id="2885351"/>
    <lineage>
        <taxon>Bacteria</taxon>
        <taxon>Bacillati</taxon>
        <taxon>Bacillota</taxon>
        <taxon>Clostridia</taxon>
        <taxon>Lachnospirales</taxon>
        <taxon>Lachnospiraceae</taxon>
        <taxon>Hominisplanchenecus</taxon>
    </lineage>
</organism>
<gene>
    <name evidence="1" type="ORF">LKD42_10165</name>
</gene>
<dbReference type="Proteomes" id="UP001299235">
    <property type="component" value="Unassembled WGS sequence"/>
</dbReference>
<protein>
    <recommendedName>
        <fullName evidence="3">Resolvase/invertase-type recombinase catalytic domain-containing protein</fullName>
    </recommendedName>
</protein>
<sequence length="66" mass="7422">MTDHRKTAVYIRLSAENDNVDGRAQKESDSVTSQRILLKSFVIDQLGVAEADILDFPTSTDTIYFD</sequence>
<keyword evidence="2" id="KW-1185">Reference proteome</keyword>
<evidence type="ECO:0000313" key="1">
    <source>
        <dbReference type="EMBL" id="MCC2149615.1"/>
    </source>
</evidence>